<keyword evidence="1" id="KW-0472">Membrane</keyword>
<sequence length="88" mass="9564">MKKVIANLITVLGSLVALTGLIDTPLLRDQLPISFMLPNNGQASHQFFRMAPAESQGPDYLPYLLLILGVAMFIAGTILRRKLRGTAA</sequence>
<feature type="transmembrane region" description="Helical" evidence="1">
    <location>
        <begin position="60"/>
        <end position="79"/>
    </location>
</feature>
<accession>A0A7H0FVW2</accession>
<name>A0A7H0FVW2_9GAMM</name>
<proteinExistence type="predicted"/>
<keyword evidence="3" id="KW-1185">Reference proteome</keyword>
<dbReference type="AlphaFoldDB" id="A0A7H0FVW2"/>
<reference evidence="2 3" key="1">
    <citation type="submission" date="2020-08" db="EMBL/GenBank/DDBJ databases">
        <title>Lysobacter sp. II4 sp. nov., isolated from soil.</title>
        <authorList>
            <person name="Woo C.Y."/>
            <person name="Kim J."/>
        </authorList>
    </citation>
    <scope>NUCLEOTIDE SEQUENCE [LARGE SCALE GENOMIC DNA]</scope>
    <source>
        <strain evidence="2 3">II4</strain>
    </source>
</reference>
<keyword evidence="1" id="KW-1133">Transmembrane helix</keyword>
<evidence type="ECO:0000313" key="2">
    <source>
        <dbReference type="EMBL" id="QNP40178.1"/>
    </source>
</evidence>
<protein>
    <submittedName>
        <fullName evidence="2">Uncharacterized protein</fullName>
    </submittedName>
</protein>
<evidence type="ECO:0000313" key="3">
    <source>
        <dbReference type="Proteomes" id="UP000516018"/>
    </source>
</evidence>
<organism evidence="2 3">
    <name type="scientific">Agrilutibacter terrestris</name>
    <dbReference type="NCBI Taxonomy" id="2865112"/>
    <lineage>
        <taxon>Bacteria</taxon>
        <taxon>Pseudomonadati</taxon>
        <taxon>Pseudomonadota</taxon>
        <taxon>Gammaproteobacteria</taxon>
        <taxon>Lysobacterales</taxon>
        <taxon>Lysobacteraceae</taxon>
        <taxon>Agrilutibacter</taxon>
    </lineage>
</organism>
<evidence type="ECO:0000256" key="1">
    <source>
        <dbReference type="SAM" id="Phobius"/>
    </source>
</evidence>
<keyword evidence="1" id="KW-0812">Transmembrane</keyword>
<dbReference type="EMBL" id="CP060820">
    <property type="protein sequence ID" value="QNP40178.1"/>
    <property type="molecule type" value="Genomic_DNA"/>
</dbReference>
<gene>
    <name evidence="2" type="ORF">H8B22_11865</name>
</gene>
<dbReference type="RefSeq" id="WP_187711621.1">
    <property type="nucleotide sequence ID" value="NZ_CP060820.1"/>
</dbReference>
<dbReference type="Proteomes" id="UP000516018">
    <property type="component" value="Chromosome"/>
</dbReference>
<dbReference type="KEGG" id="lsx:H8B22_11865"/>